<feature type="domain" description="AIG1-type G" evidence="5">
    <location>
        <begin position="12"/>
        <end position="214"/>
    </location>
</feature>
<dbReference type="PANTHER" id="PTHR10903:SF73">
    <property type="entry name" value="GTPASE IMAP FAMILY MEMBER 8"/>
    <property type="match status" value="1"/>
</dbReference>
<dbReference type="Proteomes" id="UP000472274">
    <property type="component" value="Unplaced"/>
</dbReference>
<dbReference type="InterPro" id="IPR006703">
    <property type="entry name" value="G_AIG1"/>
</dbReference>
<keyword evidence="3" id="KW-0342">GTP-binding</keyword>
<evidence type="ECO:0000256" key="1">
    <source>
        <dbReference type="ARBA" id="ARBA00008535"/>
    </source>
</evidence>
<evidence type="ECO:0000259" key="5">
    <source>
        <dbReference type="PROSITE" id="PS51720"/>
    </source>
</evidence>
<evidence type="ECO:0000313" key="7">
    <source>
        <dbReference type="Proteomes" id="UP000472274"/>
    </source>
</evidence>
<dbReference type="InterPro" id="IPR045058">
    <property type="entry name" value="GIMA/IAN/Toc"/>
</dbReference>
<feature type="domain" description="AIG1-type G" evidence="5">
    <location>
        <begin position="244"/>
        <end position="436"/>
    </location>
</feature>
<proteinExistence type="inferred from homology"/>
<evidence type="ECO:0000313" key="6">
    <source>
        <dbReference type="Ensembl" id="ENSTMTP00000009733.1"/>
    </source>
</evidence>
<dbReference type="CDD" id="cd01852">
    <property type="entry name" value="AIG1"/>
    <property type="match status" value="3"/>
</dbReference>
<dbReference type="GO" id="GO:0005525">
    <property type="term" value="F:GTP binding"/>
    <property type="evidence" value="ECO:0007669"/>
    <property type="project" value="UniProtKB-KW"/>
</dbReference>
<dbReference type="GeneTree" id="ENSGT00940000154844"/>
<dbReference type="InterPro" id="IPR027417">
    <property type="entry name" value="P-loop_NTPase"/>
</dbReference>
<dbReference type="PANTHER" id="PTHR10903">
    <property type="entry name" value="GTPASE, IMAP FAMILY MEMBER-RELATED"/>
    <property type="match status" value="1"/>
</dbReference>
<evidence type="ECO:0000256" key="3">
    <source>
        <dbReference type="ARBA" id="ARBA00023134"/>
    </source>
</evidence>
<dbReference type="Ensembl" id="ENSTMTT00000010062.1">
    <property type="protein sequence ID" value="ENSTMTP00000009733.1"/>
    <property type="gene ID" value="ENSTMTG00000007043.1"/>
</dbReference>
<feature type="region of interest" description="Disordered" evidence="4">
    <location>
        <begin position="208"/>
        <end position="241"/>
    </location>
</feature>
<keyword evidence="2" id="KW-0547">Nucleotide-binding</keyword>
<dbReference type="SUPFAM" id="SSF52540">
    <property type="entry name" value="P-loop containing nucleoside triphosphate hydrolases"/>
    <property type="match status" value="3"/>
</dbReference>
<dbReference type="InParanoid" id="A0A674INK5"/>
<evidence type="ECO:0000256" key="4">
    <source>
        <dbReference type="SAM" id="MobiDB-lite"/>
    </source>
</evidence>
<feature type="compositionally biased region" description="Low complexity" evidence="4">
    <location>
        <begin position="223"/>
        <end position="241"/>
    </location>
</feature>
<organism evidence="6 7">
    <name type="scientific">Terrapene triunguis</name>
    <name type="common">Three-toed box turtle</name>
    <dbReference type="NCBI Taxonomy" id="2587831"/>
    <lineage>
        <taxon>Eukaryota</taxon>
        <taxon>Metazoa</taxon>
        <taxon>Chordata</taxon>
        <taxon>Craniata</taxon>
        <taxon>Vertebrata</taxon>
        <taxon>Euteleostomi</taxon>
        <taxon>Archelosauria</taxon>
        <taxon>Testudinata</taxon>
        <taxon>Testudines</taxon>
        <taxon>Cryptodira</taxon>
        <taxon>Durocryptodira</taxon>
        <taxon>Testudinoidea</taxon>
        <taxon>Emydidae</taxon>
        <taxon>Terrapene</taxon>
    </lineage>
</organism>
<reference evidence="6" key="1">
    <citation type="submission" date="2025-08" db="UniProtKB">
        <authorList>
            <consortium name="Ensembl"/>
        </authorList>
    </citation>
    <scope>IDENTIFICATION</scope>
</reference>
<name>A0A674INK5_9SAUR</name>
<dbReference type="PROSITE" id="PS51720">
    <property type="entry name" value="G_AIG1"/>
    <property type="match status" value="3"/>
</dbReference>
<evidence type="ECO:0000256" key="2">
    <source>
        <dbReference type="ARBA" id="ARBA00022741"/>
    </source>
</evidence>
<protein>
    <recommendedName>
        <fullName evidence="5">AIG1-type G domain-containing protein</fullName>
    </recommendedName>
</protein>
<sequence length="655" mass="72513">MAPQLSSQLPGESELRIILVGKSGGGKSATRNTILGWEKFKSILAAAPVTQTCTEGSRTWKGRKVVVIDTPAIFDTEHSNEQTTREICRCVALSSPDPYALVLVIQLGRFTQEDQRAVRRVQEIFGPEAMKYTIVLFTGRDLRSGTLEEYISHSDNKHLRQLIEQCQGRYCAFNNKATGEEQAAQAEELMTKIAHMVKEENKDHLVCKAPENSGSCAPHPREGSSSQGPISSSRLGSGSRLTGESELRIILVGKSGGGKSATGNTILGREEFESVLEATPITQTCTEGSSTWKGKKVVAIDIPAIVDTEHSDEQTDHEISHCMELSSPGPHALVLMAQLGRYTEEDQHTVKRVKEIFGPRAMKYTIVLFIHREALRSGTLEEYISHTDNKQLQEVIEQCQGRYCAFNNKATGDEQAAQAKELMTKISVGHCLCRQHQTELRIVLVGKTGAGKSATGNTILGERVFKSILGAQTVTEICKTGSRIWNGKMVQVVDTPAIFDRKICSTDTYKEIGRCIALTVPGPHALVLVTQLGRYTEEDKEAVKRVQEIFGVEAMRYMIVLFTRKEDLGGGSLSDYVRHSDNRALQTLIQKCGDRYCAFNNKATGAEQKEQVNTLIEIAERMVWENRNTYYTSELYSKAEKEGRLSHHPAICLGK</sequence>
<dbReference type="Pfam" id="PF04548">
    <property type="entry name" value="AIG1"/>
    <property type="match status" value="3"/>
</dbReference>
<dbReference type="Gene3D" id="3.40.50.300">
    <property type="entry name" value="P-loop containing nucleotide triphosphate hydrolases"/>
    <property type="match status" value="3"/>
</dbReference>
<reference evidence="6" key="2">
    <citation type="submission" date="2025-09" db="UniProtKB">
        <authorList>
            <consortium name="Ensembl"/>
        </authorList>
    </citation>
    <scope>IDENTIFICATION</scope>
</reference>
<feature type="domain" description="AIG1-type G" evidence="5">
    <location>
        <begin position="437"/>
        <end position="640"/>
    </location>
</feature>
<dbReference type="AlphaFoldDB" id="A0A674INK5"/>
<accession>A0A674INK5</accession>
<comment type="similarity">
    <text evidence="1">Belongs to the TRAFAC class TrmE-Era-EngA-EngB-Septin-like GTPase superfamily. AIG1/Toc34/Toc159-like paraseptin GTPase family. IAN subfamily.</text>
</comment>
<keyword evidence="7" id="KW-1185">Reference proteome</keyword>